<sequence length="329" mass="36232">MLSNHRFAFLSFILLLLPIAYGQSEDASLSCEAAARRLGQPVDGWRIVKTFEKSPSGKKRVKSEACVREVTDLECKPLETLYYHPETREARCCQQDGSVTWYDEEAKLGFCCATGHHWSGDISTGEGGCCPLETVMVEGRCVDKPPTSSCGCHSKTANIDENEDEAITKTSTVAKSMVSTPLGIAYGSCYSLSLADGTPIGANRENSIYSPNGLFNGIPFRVCRSTDDCDSREINEDNVSSTDTFYLKDTMGRFNDPEGKMGWVADTRRGKLHLMFTWDSNEAEEYDAEKGEACGETDCLKLSGVPLELVFVGTDCWDESAEPNFIEQS</sequence>
<comment type="caution">
    <text evidence="2">The sequence shown here is derived from an EMBL/GenBank/DDBJ whole genome shotgun (WGS) entry which is preliminary data.</text>
</comment>
<feature type="signal peptide" evidence="1">
    <location>
        <begin position="1"/>
        <end position="22"/>
    </location>
</feature>
<evidence type="ECO:0000256" key="1">
    <source>
        <dbReference type="SAM" id="SignalP"/>
    </source>
</evidence>
<dbReference type="Proteomes" id="UP001465976">
    <property type="component" value="Unassembled WGS sequence"/>
</dbReference>
<gene>
    <name evidence="2" type="ORF">V5O48_004228</name>
</gene>
<evidence type="ECO:0000313" key="3">
    <source>
        <dbReference type="Proteomes" id="UP001465976"/>
    </source>
</evidence>
<accession>A0ABR3FQR1</accession>
<organism evidence="2 3">
    <name type="scientific">Marasmius crinis-equi</name>
    <dbReference type="NCBI Taxonomy" id="585013"/>
    <lineage>
        <taxon>Eukaryota</taxon>
        <taxon>Fungi</taxon>
        <taxon>Dikarya</taxon>
        <taxon>Basidiomycota</taxon>
        <taxon>Agaricomycotina</taxon>
        <taxon>Agaricomycetes</taxon>
        <taxon>Agaricomycetidae</taxon>
        <taxon>Agaricales</taxon>
        <taxon>Marasmiineae</taxon>
        <taxon>Marasmiaceae</taxon>
        <taxon>Marasmius</taxon>
    </lineage>
</organism>
<evidence type="ECO:0000313" key="2">
    <source>
        <dbReference type="EMBL" id="KAL0577770.1"/>
    </source>
</evidence>
<protein>
    <submittedName>
        <fullName evidence="2">Uncharacterized protein</fullName>
    </submittedName>
</protein>
<keyword evidence="3" id="KW-1185">Reference proteome</keyword>
<dbReference type="EMBL" id="JBAHYK010000139">
    <property type="protein sequence ID" value="KAL0577770.1"/>
    <property type="molecule type" value="Genomic_DNA"/>
</dbReference>
<name>A0ABR3FQR1_9AGAR</name>
<keyword evidence="1" id="KW-0732">Signal</keyword>
<proteinExistence type="predicted"/>
<feature type="chain" id="PRO_5046424606" evidence="1">
    <location>
        <begin position="23"/>
        <end position="329"/>
    </location>
</feature>
<reference evidence="2 3" key="1">
    <citation type="submission" date="2024-02" db="EMBL/GenBank/DDBJ databases">
        <title>A draft genome for the cacao thread blight pathogen Marasmius crinis-equi.</title>
        <authorList>
            <person name="Cohen S.P."/>
            <person name="Baruah I.K."/>
            <person name="Amoako-Attah I."/>
            <person name="Bukari Y."/>
            <person name="Meinhardt L.W."/>
            <person name="Bailey B.A."/>
        </authorList>
    </citation>
    <scope>NUCLEOTIDE SEQUENCE [LARGE SCALE GENOMIC DNA]</scope>
    <source>
        <strain evidence="2 3">GH-76</strain>
    </source>
</reference>